<evidence type="ECO:0000313" key="3">
    <source>
        <dbReference type="EMBL" id="TPX09599.1"/>
    </source>
</evidence>
<accession>A0A507AX85</accession>
<dbReference type="EMBL" id="SKBQ01000065">
    <property type="protein sequence ID" value="TPX09599.1"/>
    <property type="molecule type" value="Genomic_DNA"/>
</dbReference>
<dbReference type="Pfam" id="PF08939">
    <property type="entry name" value="Bles03"/>
    <property type="match status" value="1"/>
</dbReference>
<dbReference type="Proteomes" id="UP000319257">
    <property type="component" value="Unassembled WGS sequence"/>
</dbReference>
<dbReference type="Gene3D" id="3.30.760.10">
    <property type="entry name" value="RNA Cap, Translation Initiation Factor Eif4e"/>
    <property type="match status" value="1"/>
</dbReference>
<dbReference type="OrthoDB" id="10067381at2759"/>
<dbReference type="RefSeq" id="XP_030991310.1">
    <property type="nucleotide sequence ID" value="XM_031144139.1"/>
</dbReference>
<comment type="similarity">
    <text evidence="1">Belongs to the UPF0696 family.</text>
</comment>
<dbReference type="GeneID" id="41976647"/>
<comment type="caution">
    <text evidence="3">The sequence shown here is derived from an EMBL/GenBank/DDBJ whole genome shotgun (WGS) entry which is preliminary data.</text>
</comment>
<gene>
    <name evidence="3" type="ORF">E0L32_009200</name>
</gene>
<dbReference type="AlphaFoldDB" id="A0A507AX85"/>
<sequence>MEQLSDESDFYGDEETVSALEARVESFNVDQYWRDRGAHGLAVPQRQSASRSPSPQFHNPYAGHPGAWQLSETVDAFLARLPPATTERRDGLDWIFICNPFIERKSKAESDTRHIQGCEDEGPEDKNAQVLTFKSGGEERLEMLGAYMDFARQGGVSTVAATREANKARADAVKDILELAAFTHVTTGKWMLFPEPSAVNDVWEVVARATARNELGIAAKVAPRDPEADPRRDRLVCIYTTDFRDKDDVARVLLSMRKLGLVTSTGRPIYYKPG</sequence>
<dbReference type="InterPro" id="IPR023398">
    <property type="entry name" value="TIF_eIF4e-like"/>
</dbReference>
<evidence type="ECO:0008006" key="5">
    <source>
        <dbReference type="Google" id="ProtNLM"/>
    </source>
</evidence>
<feature type="compositionally biased region" description="Low complexity" evidence="2">
    <location>
        <begin position="44"/>
        <end position="56"/>
    </location>
</feature>
<protein>
    <recommendedName>
        <fullName evidence="5">DUF1917-domain-containing protein</fullName>
    </recommendedName>
</protein>
<proteinExistence type="inferred from homology"/>
<dbReference type="PANTHER" id="PTHR31977:SF1">
    <property type="entry name" value="UPF0696 PROTEIN C11ORF68"/>
    <property type="match status" value="1"/>
</dbReference>
<name>A0A507AX85_9PEZI</name>
<dbReference type="InParanoid" id="A0A507AX85"/>
<reference evidence="3 4" key="1">
    <citation type="submission" date="2019-06" db="EMBL/GenBank/DDBJ databases">
        <title>Draft genome sequence of the filamentous fungus Phialemoniopsis curvata isolated from diesel fuel.</title>
        <authorList>
            <person name="Varaljay V.A."/>
            <person name="Lyon W.J."/>
            <person name="Crouch A.L."/>
            <person name="Drake C.E."/>
            <person name="Hollomon J.M."/>
            <person name="Nadeau L.J."/>
            <person name="Nunn H.S."/>
            <person name="Stevenson B.S."/>
            <person name="Bojanowski C.L."/>
            <person name="Crookes-Goodson W.J."/>
        </authorList>
    </citation>
    <scope>NUCLEOTIDE SEQUENCE [LARGE SCALE GENOMIC DNA]</scope>
    <source>
        <strain evidence="3 4">D216</strain>
    </source>
</reference>
<dbReference type="InterPro" id="IPR015034">
    <property type="entry name" value="Bles03"/>
</dbReference>
<evidence type="ECO:0000256" key="1">
    <source>
        <dbReference type="ARBA" id="ARBA00010568"/>
    </source>
</evidence>
<dbReference type="SUPFAM" id="SSF55418">
    <property type="entry name" value="eIF4e-like"/>
    <property type="match status" value="1"/>
</dbReference>
<evidence type="ECO:0000313" key="4">
    <source>
        <dbReference type="Proteomes" id="UP000319257"/>
    </source>
</evidence>
<evidence type="ECO:0000256" key="2">
    <source>
        <dbReference type="SAM" id="MobiDB-lite"/>
    </source>
</evidence>
<keyword evidence="4" id="KW-1185">Reference proteome</keyword>
<dbReference type="PANTHER" id="PTHR31977">
    <property type="entry name" value="UPF0696 PROTEIN C11ORF68"/>
    <property type="match status" value="1"/>
</dbReference>
<feature type="region of interest" description="Disordered" evidence="2">
    <location>
        <begin position="41"/>
        <end position="64"/>
    </location>
</feature>
<organism evidence="3 4">
    <name type="scientific">Thyridium curvatum</name>
    <dbReference type="NCBI Taxonomy" id="1093900"/>
    <lineage>
        <taxon>Eukaryota</taxon>
        <taxon>Fungi</taxon>
        <taxon>Dikarya</taxon>
        <taxon>Ascomycota</taxon>
        <taxon>Pezizomycotina</taxon>
        <taxon>Sordariomycetes</taxon>
        <taxon>Sordariomycetidae</taxon>
        <taxon>Thyridiales</taxon>
        <taxon>Thyridiaceae</taxon>
        <taxon>Thyridium</taxon>
    </lineage>
</organism>